<proteinExistence type="predicted"/>
<dbReference type="EMBL" id="CP113361">
    <property type="protein sequence ID" value="WAI00296.1"/>
    <property type="molecule type" value="Genomic_DNA"/>
</dbReference>
<keyword evidence="1" id="KW-0472">Membrane</keyword>
<dbReference type="AlphaFoldDB" id="A0A9X9T7D1"/>
<dbReference type="RefSeq" id="WP_268185469.1">
    <property type="nucleotide sequence ID" value="NZ_CP113361.1"/>
</dbReference>
<keyword evidence="1" id="KW-0812">Transmembrane</keyword>
<protein>
    <submittedName>
        <fullName evidence="2">Uncharacterized protein</fullName>
    </submittedName>
</protein>
<organism evidence="2 3">
    <name type="scientific">Methanogenium organophilum</name>
    <dbReference type="NCBI Taxonomy" id="2199"/>
    <lineage>
        <taxon>Archaea</taxon>
        <taxon>Methanobacteriati</taxon>
        <taxon>Methanobacteriota</taxon>
        <taxon>Stenosarchaea group</taxon>
        <taxon>Methanomicrobia</taxon>
        <taxon>Methanomicrobiales</taxon>
        <taxon>Methanomicrobiaceae</taxon>
        <taxon>Methanogenium</taxon>
    </lineage>
</organism>
<name>A0A9X9T7D1_METOG</name>
<dbReference type="KEGG" id="mou:OU421_07590"/>
<accession>A0A9X9T7D1</accession>
<reference evidence="2" key="1">
    <citation type="submission" date="2022-11" db="EMBL/GenBank/DDBJ databases">
        <title>Complete genome sequence of Methanogenium organophilum DSM 3596.</title>
        <authorList>
            <person name="Chen S.-C."/>
            <person name="Lai S.-J."/>
            <person name="You Y.-T."/>
        </authorList>
    </citation>
    <scope>NUCLEOTIDE SEQUENCE</scope>
    <source>
        <strain evidence="2">DSM 3596</strain>
    </source>
</reference>
<gene>
    <name evidence="2" type="ORF">OU421_07590</name>
</gene>
<feature type="transmembrane region" description="Helical" evidence="1">
    <location>
        <begin position="7"/>
        <end position="29"/>
    </location>
</feature>
<dbReference type="Proteomes" id="UP001163096">
    <property type="component" value="Chromosome"/>
</dbReference>
<evidence type="ECO:0000313" key="3">
    <source>
        <dbReference type="Proteomes" id="UP001163096"/>
    </source>
</evidence>
<evidence type="ECO:0000313" key="2">
    <source>
        <dbReference type="EMBL" id="WAI00296.1"/>
    </source>
</evidence>
<evidence type="ECO:0000256" key="1">
    <source>
        <dbReference type="SAM" id="Phobius"/>
    </source>
</evidence>
<keyword evidence="1" id="KW-1133">Transmembrane helix</keyword>
<sequence>MISMEDLWIYLGIAVVCIAIGCAGGYYGFSLHFKKRFLAVADECRDVDSIEPLIDELERQS</sequence>
<dbReference type="GeneID" id="76834954"/>
<keyword evidence="3" id="KW-1185">Reference proteome</keyword>